<evidence type="ECO:0000313" key="2">
    <source>
        <dbReference type="Proteomes" id="UP000515512"/>
    </source>
</evidence>
<evidence type="ECO:0000313" key="1">
    <source>
        <dbReference type="EMBL" id="QLY30394.1"/>
    </source>
</evidence>
<name>A0A7D6VA01_9NOCA</name>
<organism evidence="1 2">
    <name type="scientific">Nocardia huaxiensis</name>
    <dbReference type="NCBI Taxonomy" id="2755382"/>
    <lineage>
        <taxon>Bacteria</taxon>
        <taxon>Bacillati</taxon>
        <taxon>Actinomycetota</taxon>
        <taxon>Actinomycetes</taxon>
        <taxon>Mycobacteriales</taxon>
        <taxon>Nocardiaceae</taxon>
        <taxon>Nocardia</taxon>
    </lineage>
</organism>
<protein>
    <submittedName>
        <fullName evidence="1">Uncharacterized protein</fullName>
    </submittedName>
</protein>
<dbReference type="AlphaFoldDB" id="A0A7D6VA01"/>
<dbReference type="Proteomes" id="UP000515512">
    <property type="component" value="Chromosome"/>
</dbReference>
<dbReference type="EMBL" id="CP059399">
    <property type="protein sequence ID" value="QLY30394.1"/>
    <property type="molecule type" value="Genomic_DNA"/>
</dbReference>
<proteinExistence type="predicted"/>
<sequence length="81" mass="9271">MSTTKIQLADELQPTVPETDYVDVASEIANYVVTNMLRFSDRLHAFLNERYDAAPTSAEHAMDFDAVIAQEVLNWVRNWPK</sequence>
<dbReference type="KEGG" id="nhu:H0264_35615"/>
<accession>A0A7D6VA01</accession>
<reference evidence="1 2" key="1">
    <citation type="submission" date="2020-07" db="EMBL/GenBank/DDBJ databases">
        <authorList>
            <person name="Zhuang K."/>
            <person name="Ran Y."/>
        </authorList>
    </citation>
    <scope>NUCLEOTIDE SEQUENCE [LARGE SCALE GENOMIC DNA]</scope>
    <source>
        <strain evidence="1 2">WCH-YHL-001</strain>
    </source>
</reference>
<dbReference type="RefSeq" id="WP_181581592.1">
    <property type="nucleotide sequence ID" value="NZ_CP059399.1"/>
</dbReference>
<gene>
    <name evidence="1" type="ORF">H0264_35615</name>
</gene>
<keyword evidence="2" id="KW-1185">Reference proteome</keyword>